<keyword evidence="5" id="KW-0552">Olfaction</keyword>
<name>A0AAW1DEG9_9HEMI</name>
<dbReference type="AlphaFoldDB" id="A0AAW1DEG9"/>
<evidence type="ECO:0000256" key="3">
    <source>
        <dbReference type="ARBA" id="ARBA00022606"/>
    </source>
</evidence>
<evidence type="ECO:0000256" key="8">
    <source>
        <dbReference type="ARBA" id="ARBA00023170"/>
    </source>
</evidence>
<feature type="transmembrane region" description="Helical" evidence="10">
    <location>
        <begin position="141"/>
        <end position="167"/>
    </location>
</feature>
<evidence type="ECO:0000256" key="1">
    <source>
        <dbReference type="ARBA" id="ARBA00004651"/>
    </source>
</evidence>
<evidence type="ECO:0000256" key="6">
    <source>
        <dbReference type="ARBA" id="ARBA00022989"/>
    </source>
</evidence>
<organism evidence="11 12">
    <name type="scientific">Rhynocoris fuscipes</name>
    <dbReference type="NCBI Taxonomy" id="488301"/>
    <lineage>
        <taxon>Eukaryota</taxon>
        <taxon>Metazoa</taxon>
        <taxon>Ecdysozoa</taxon>
        <taxon>Arthropoda</taxon>
        <taxon>Hexapoda</taxon>
        <taxon>Insecta</taxon>
        <taxon>Pterygota</taxon>
        <taxon>Neoptera</taxon>
        <taxon>Paraneoptera</taxon>
        <taxon>Hemiptera</taxon>
        <taxon>Heteroptera</taxon>
        <taxon>Panheteroptera</taxon>
        <taxon>Cimicomorpha</taxon>
        <taxon>Reduviidae</taxon>
        <taxon>Harpactorinae</taxon>
        <taxon>Harpactorini</taxon>
        <taxon>Rhynocoris</taxon>
    </lineage>
</organism>
<feature type="transmembrane region" description="Helical" evidence="10">
    <location>
        <begin position="173"/>
        <end position="193"/>
    </location>
</feature>
<protein>
    <recommendedName>
        <fullName evidence="13">Odorant receptor</fullName>
    </recommendedName>
</protein>
<dbReference type="GO" id="GO:0007165">
    <property type="term" value="P:signal transduction"/>
    <property type="evidence" value="ECO:0007669"/>
    <property type="project" value="UniProtKB-KW"/>
</dbReference>
<dbReference type="GO" id="GO:0005549">
    <property type="term" value="F:odorant binding"/>
    <property type="evidence" value="ECO:0007669"/>
    <property type="project" value="InterPro"/>
</dbReference>
<comment type="caution">
    <text evidence="11">The sequence shown here is derived from an EMBL/GenBank/DDBJ whole genome shotgun (WGS) entry which is preliminary data.</text>
</comment>
<evidence type="ECO:0008006" key="13">
    <source>
        <dbReference type="Google" id="ProtNLM"/>
    </source>
</evidence>
<dbReference type="GO" id="GO:0005886">
    <property type="term" value="C:plasma membrane"/>
    <property type="evidence" value="ECO:0007669"/>
    <property type="project" value="UniProtKB-SubCell"/>
</dbReference>
<dbReference type="PANTHER" id="PTHR21137">
    <property type="entry name" value="ODORANT RECEPTOR"/>
    <property type="match status" value="1"/>
</dbReference>
<keyword evidence="6 10" id="KW-1133">Transmembrane helix</keyword>
<dbReference type="EMBL" id="JAPXFL010000003">
    <property type="protein sequence ID" value="KAK9509293.1"/>
    <property type="molecule type" value="Genomic_DNA"/>
</dbReference>
<evidence type="ECO:0000256" key="10">
    <source>
        <dbReference type="SAM" id="Phobius"/>
    </source>
</evidence>
<feature type="transmembrane region" description="Helical" evidence="10">
    <location>
        <begin position="12"/>
        <end position="33"/>
    </location>
</feature>
<evidence type="ECO:0000313" key="12">
    <source>
        <dbReference type="Proteomes" id="UP001461498"/>
    </source>
</evidence>
<keyword evidence="7 10" id="KW-0472">Membrane</keyword>
<keyword evidence="12" id="KW-1185">Reference proteome</keyword>
<dbReference type="Proteomes" id="UP001461498">
    <property type="component" value="Unassembled WGS sequence"/>
</dbReference>
<gene>
    <name evidence="11" type="ORF">O3M35_006642</name>
</gene>
<dbReference type="Pfam" id="PF02949">
    <property type="entry name" value="7tm_6"/>
    <property type="match status" value="1"/>
</dbReference>
<feature type="transmembrane region" description="Helical" evidence="10">
    <location>
        <begin position="63"/>
        <end position="96"/>
    </location>
</feature>
<accession>A0AAW1DEG9</accession>
<dbReference type="InterPro" id="IPR004117">
    <property type="entry name" value="7tm6_olfct_rcpt"/>
</dbReference>
<keyword evidence="9" id="KW-0807">Transducer</keyword>
<evidence type="ECO:0000256" key="9">
    <source>
        <dbReference type="ARBA" id="ARBA00023224"/>
    </source>
</evidence>
<keyword evidence="8" id="KW-0675">Receptor</keyword>
<evidence type="ECO:0000256" key="7">
    <source>
        <dbReference type="ARBA" id="ARBA00023136"/>
    </source>
</evidence>
<keyword evidence="4 10" id="KW-0812">Transmembrane</keyword>
<sequence>MLTRLEPQANQMLTGYTINFIVPLVGGVTYLILGRDDYKHLPPFTIINLKIIGINIDGQLRNIVLSLIVAIFAIAWELIFCGVISFSWVLLSFLAFEFKLFKYRIETYYSINLLEDTDGTVRQMVWRHRQLLRLFEHVNDIVALALGLQNFIIAVSLCLFSFIVITVNNMGEAIPFTYGVIAFSINAFLYGYLGDKVRTEGENVFIALCQLPWYKLNPKNRRSLIMILLQSRKLFQIKYKGILKTNLETFMQINVQPFLDTQDLSEREGLSSNYTTKFRFMN</sequence>
<reference evidence="11 12" key="1">
    <citation type="submission" date="2022-12" db="EMBL/GenBank/DDBJ databases">
        <title>Chromosome-level genome assembly of true bugs.</title>
        <authorList>
            <person name="Ma L."/>
            <person name="Li H."/>
        </authorList>
    </citation>
    <scope>NUCLEOTIDE SEQUENCE [LARGE SCALE GENOMIC DNA]</scope>
    <source>
        <strain evidence="11">Lab_2022b</strain>
    </source>
</reference>
<dbReference type="GO" id="GO:0004984">
    <property type="term" value="F:olfactory receptor activity"/>
    <property type="evidence" value="ECO:0007669"/>
    <property type="project" value="InterPro"/>
</dbReference>
<comment type="subcellular location">
    <subcellularLocation>
        <location evidence="1">Cell membrane</location>
        <topology evidence="1">Multi-pass membrane protein</topology>
    </subcellularLocation>
</comment>
<evidence type="ECO:0000256" key="4">
    <source>
        <dbReference type="ARBA" id="ARBA00022692"/>
    </source>
</evidence>
<proteinExistence type="predicted"/>
<dbReference type="PANTHER" id="PTHR21137:SF35">
    <property type="entry name" value="ODORANT RECEPTOR 19A-RELATED"/>
    <property type="match status" value="1"/>
</dbReference>
<evidence type="ECO:0000256" key="2">
    <source>
        <dbReference type="ARBA" id="ARBA00022475"/>
    </source>
</evidence>
<keyword evidence="3" id="KW-0716">Sensory transduction</keyword>
<evidence type="ECO:0000313" key="11">
    <source>
        <dbReference type="EMBL" id="KAK9509293.1"/>
    </source>
</evidence>
<evidence type="ECO:0000256" key="5">
    <source>
        <dbReference type="ARBA" id="ARBA00022725"/>
    </source>
</evidence>
<keyword evidence="2" id="KW-1003">Cell membrane</keyword>